<dbReference type="EMBL" id="BQNB010017150">
    <property type="protein sequence ID" value="GJT59910.1"/>
    <property type="molecule type" value="Genomic_DNA"/>
</dbReference>
<reference evidence="2" key="1">
    <citation type="journal article" date="2022" name="Int. J. Mol. Sci.">
        <title>Draft Genome of Tanacetum Coccineum: Genomic Comparison of Closely Related Tanacetum-Family Plants.</title>
        <authorList>
            <person name="Yamashiro T."/>
            <person name="Shiraishi A."/>
            <person name="Nakayama K."/>
            <person name="Satake H."/>
        </authorList>
    </citation>
    <scope>NUCLEOTIDE SEQUENCE</scope>
</reference>
<feature type="region of interest" description="Disordered" evidence="1">
    <location>
        <begin position="1"/>
        <end position="20"/>
    </location>
</feature>
<proteinExistence type="predicted"/>
<evidence type="ECO:0000313" key="3">
    <source>
        <dbReference type="Proteomes" id="UP001151760"/>
    </source>
</evidence>
<sequence>MDPHWNTQQQKTQTSQDHHQCALQKSNAWGTDTVSIIGRRAILPMSASNCPALLTNGKGRQILDHLIYCINNASKDCAPEVKSQLKPGTDFVDWLHGEKIMSPWGKYEYRLWLQYGALHNCLDNFMVNQITKSPYNGIIGRPGISRIRAPHRSKECNTAHVYVTRLETARNQSRDKLEVSAIIPEYPKETRRSPTAVNGQNERVAADLRDDSLTLRKQFHKTLSTNRVPIQRQAYKSLPLFKNTQSIEPIEKGDYRRTTEAYKLSLSSSSINRALPLYSRTPTREEFVFNDLSAKCLGQLAPC</sequence>
<name>A0ABQ5FAG2_9ASTR</name>
<evidence type="ECO:0000313" key="2">
    <source>
        <dbReference type="EMBL" id="GJT59910.1"/>
    </source>
</evidence>
<protein>
    <submittedName>
        <fullName evidence="2">Uncharacterized protein</fullName>
    </submittedName>
</protein>
<feature type="compositionally biased region" description="Polar residues" evidence="1">
    <location>
        <begin position="1"/>
        <end position="15"/>
    </location>
</feature>
<dbReference type="Proteomes" id="UP001151760">
    <property type="component" value="Unassembled WGS sequence"/>
</dbReference>
<gene>
    <name evidence="2" type="ORF">Tco_1003443</name>
</gene>
<keyword evidence="3" id="KW-1185">Reference proteome</keyword>
<comment type="caution">
    <text evidence="2">The sequence shown here is derived from an EMBL/GenBank/DDBJ whole genome shotgun (WGS) entry which is preliminary data.</text>
</comment>
<organism evidence="2 3">
    <name type="scientific">Tanacetum coccineum</name>
    <dbReference type="NCBI Taxonomy" id="301880"/>
    <lineage>
        <taxon>Eukaryota</taxon>
        <taxon>Viridiplantae</taxon>
        <taxon>Streptophyta</taxon>
        <taxon>Embryophyta</taxon>
        <taxon>Tracheophyta</taxon>
        <taxon>Spermatophyta</taxon>
        <taxon>Magnoliopsida</taxon>
        <taxon>eudicotyledons</taxon>
        <taxon>Gunneridae</taxon>
        <taxon>Pentapetalae</taxon>
        <taxon>asterids</taxon>
        <taxon>campanulids</taxon>
        <taxon>Asterales</taxon>
        <taxon>Asteraceae</taxon>
        <taxon>Asteroideae</taxon>
        <taxon>Anthemideae</taxon>
        <taxon>Anthemidinae</taxon>
        <taxon>Tanacetum</taxon>
    </lineage>
</organism>
<reference evidence="2" key="2">
    <citation type="submission" date="2022-01" db="EMBL/GenBank/DDBJ databases">
        <authorList>
            <person name="Yamashiro T."/>
            <person name="Shiraishi A."/>
            <person name="Satake H."/>
            <person name="Nakayama K."/>
        </authorList>
    </citation>
    <scope>NUCLEOTIDE SEQUENCE</scope>
</reference>
<accession>A0ABQ5FAG2</accession>
<evidence type="ECO:0000256" key="1">
    <source>
        <dbReference type="SAM" id="MobiDB-lite"/>
    </source>
</evidence>